<reference evidence="13" key="1">
    <citation type="journal article" date="2012" name="Nat. Genet.">
        <title>Whole-genome sequence of Schistosoma haematobium.</title>
        <authorList>
            <person name="Young N.D."/>
            <person name="Jex A.R."/>
            <person name="Li B."/>
            <person name="Liu S."/>
            <person name="Yang L."/>
            <person name="Xiong Z."/>
            <person name="Li Y."/>
            <person name="Cantacessi C."/>
            <person name="Hall R.S."/>
            <person name="Xu X."/>
            <person name="Chen F."/>
            <person name="Wu X."/>
            <person name="Zerlotini A."/>
            <person name="Oliveira G."/>
            <person name="Hofmann A."/>
            <person name="Zhang G."/>
            <person name="Fang X."/>
            <person name="Kang Y."/>
            <person name="Campbell B.E."/>
            <person name="Loukas A."/>
            <person name="Ranganathan S."/>
            <person name="Rollinson D."/>
            <person name="Rinaldi G."/>
            <person name="Brindley P.J."/>
            <person name="Yang H."/>
            <person name="Wang J."/>
            <person name="Wang J."/>
            <person name="Gasser R.B."/>
        </authorList>
    </citation>
    <scope>NUCLEOTIDE SEQUENCE [LARGE SCALE GENOMIC DNA]</scope>
</reference>
<feature type="transmembrane region" description="Helical" evidence="10">
    <location>
        <begin position="285"/>
        <end position="307"/>
    </location>
</feature>
<sequence>MKHLFLPFKIALAANSFSVLFNVINDCDETYNYWEPLHFISTNGEGGGFQTWEYSPSFGLRSYLYLWFFGWPSYLSFFMGFPNWLAFLLVRFFLGLVSAVSASLLSSTVATYIYSNNQKQISELDLTKRKVLFSFLLSFCCCISPGNFLSSTTFLPSGPSASLTALMLVFWLKRCYFLAVGCVAFTGLIVWPFAAVLGIPLAVYMMFSGKMYRLVKLVILWTFLLVPPLVLVDSFYFGRFILAPFNIIRYNLFPQIKQQSGSASQLYGTEPISFYIKNYILNQNLLCIFALLLLLISAVKYILRPLFQTKIVSVSGHSDTNTSLPDIRLIVCSSLVIWNGIFFLQSHKEERFLFPCYPFISVASAVFMLGLIETFNSNTRPTYIRHIALFIVLVSCSVTFLLTVSRIFTLIRWYSSPIFLVKHIPVPSFQSNKPLLCIGREWHYFPSRFLLPGGAENWRIGFVQSAFSGQLPGQFAKPLSNGVVSSSTRIDGSHFNSENVEEIDRFITNESNECTYILDRDSPPGVREKWYVADQKTWFSLVNRTTIEPNNYNPDDNLLGQSLTFLRQFLRIFYIPILSEKIDHRIYLHILARYGNELTV</sequence>
<dbReference type="Proteomes" id="UP000471633">
    <property type="component" value="Unassembled WGS sequence"/>
</dbReference>
<evidence type="ECO:0000256" key="10">
    <source>
        <dbReference type="RuleBase" id="RU363075"/>
    </source>
</evidence>
<keyword evidence="9 10" id="KW-0472">Membrane</keyword>
<dbReference type="OrthoDB" id="497541at2759"/>
<evidence type="ECO:0000256" key="7">
    <source>
        <dbReference type="ARBA" id="ARBA00022824"/>
    </source>
</evidence>
<dbReference type="PANTHER" id="PTHR22760:SF2">
    <property type="entry name" value="ALPHA-1,2-MANNOSYLTRANSFERASE ALG9"/>
    <property type="match status" value="1"/>
</dbReference>
<evidence type="ECO:0000256" key="11">
    <source>
        <dbReference type="SAM" id="SignalP"/>
    </source>
</evidence>
<keyword evidence="8 10" id="KW-1133">Transmembrane helix</keyword>
<keyword evidence="7 10" id="KW-0256">Endoplasmic reticulum</keyword>
<feature type="transmembrane region" description="Helical" evidence="10">
    <location>
        <begin position="327"/>
        <end position="345"/>
    </location>
</feature>
<feature type="chain" id="PRO_5042327166" description="Mannosyltransferase" evidence="11">
    <location>
        <begin position="17"/>
        <end position="600"/>
    </location>
</feature>
<keyword evidence="14" id="KW-1185">Reference proteome</keyword>
<keyword evidence="4 10" id="KW-0328">Glycosyltransferase</keyword>
<dbReference type="GeneID" id="24597677"/>
<accession>A0A095A898</accession>
<evidence type="ECO:0000256" key="5">
    <source>
        <dbReference type="ARBA" id="ARBA00022679"/>
    </source>
</evidence>
<dbReference type="GO" id="GO:0006487">
    <property type="term" value="P:protein N-linked glycosylation"/>
    <property type="evidence" value="ECO:0007669"/>
    <property type="project" value="TreeGrafter"/>
</dbReference>
<organism evidence="13">
    <name type="scientific">Schistosoma haematobium</name>
    <name type="common">Blood fluke</name>
    <dbReference type="NCBI Taxonomy" id="6185"/>
    <lineage>
        <taxon>Eukaryota</taxon>
        <taxon>Metazoa</taxon>
        <taxon>Spiralia</taxon>
        <taxon>Lophotrochozoa</taxon>
        <taxon>Platyhelminthes</taxon>
        <taxon>Trematoda</taxon>
        <taxon>Digenea</taxon>
        <taxon>Strigeidida</taxon>
        <taxon>Schistosomatoidea</taxon>
        <taxon>Schistosomatidae</taxon>
        <taxon>Schistosoma</taxon>
    </lineage>
</organism>
<reference evidence="12" key="4">
    <citation type="journal article" date="2022" name="PLoS Pathog.">
        <title>Chromosome-level genome of Schistosoma haematobium underpins genome-wide explorations of molecular variation.</title>
        <authorList>
            <person name="Stroehlein A.J."/>
            <person name="Korhonen P.K."/>
            <person name="Lee V.V."/>
            <person name="Ralph S.A."/>
            <person name="Mentink-Kane M."/>
            <person name="You H."/>
            <person name="McManus D.P."/>
            <person name="Tchuente L.T."/>
            <person name="Stothard J.R."/>
            <person name="Kaur P."/>
            <person name="Dudchenko O."/>
            <person name="Aiden E.L."/>
            <person name="Yang B."/>
            <person name="Yang H."/>
            <person name="Emery A.M."/>
            <person name="Webster B.L."/>
            <person name="Brindley P.J."/>
            <person name="Rollinson D."/>
            <person name="Chang B.C.H."/>
            <person name="Gasser R.B."/>
            <person name="Young N.D."/>
        </authorList>
    </citation>
    <scope>NUCLEOTIDE SEQUENCE</scope>
</reference>
<comment type="subcellular location">
    <subcellularLocation>
        <location evidence="1 10">Endoplasmic reticulum membrane</location>
        <topology evidence="1 10">Multi-pass membrane protein</topology>
    </subcellularLocation>
</comment>
<evidence type="ECO:0000313" key="13">
    <source>
        <dbReference type="EMBL" id="KGB41969.1"/>
    </source>
</evidence>
<dbReference type="InterPro" id="IPR005599">
    <property type="entry name" value="GPI_mannosylTrfase"/>
</dbReference>
<keyword evidence="5 13" id="KW-0808">Transferase</keyword>
<dbReference type="EMBL" id="KL252282">
    <property type="protein sequence ID" value="KGB41969.1"/>
    <property type="molecule type" value="Genomic_DNA"/>
</dbReference>
<evidence type="ECO:0000256" key="2">
    <source>
        <dbReference type="ARBA" id="ARBA00004922"/>
    </source>
</evidence>
<feature type="transmembrane region" description="Helical" evidence="10">
    <location>
        <begin position="64"/>
        <end position="86"/>
    </location>
</feature>
<evidence type="ECO:0000256" key="8">
    <source>
        <dbReference type="ARBA" id="ARBA00022989"/>
    </source>
</evidence>
<keyword evidence="6 10" id="KW-0812">Transmembrane</keyword>
<evidence type="ECO:0000256" key="1">
    <source>
        <dbReference type="ARBA" id="ARBA00004477"/>
    </source>
</evidence>
<evidence type="ECO:0000256" key="9">
    <source>
        <dbReference type="ARBA" id="ARBA00023136"/>
    </source>
</evidence>
<dbReference type="GO" id="GO:0000026">
    <property type="term" value="F:alpha-1,2-mannosyltransferase activity"/>
    <property type="evidence" value="ECO:0007669"/>
    <property type="project" value="TreeGrafter"/>
</dbReference>
<feature type="transmembrane region" description="Helical" evidence="10">
    <location>
        <begin position="176"/>
        <end position="207"/>
    </location>
</feature>
<dbReference type="PANTHER" id="PTHR22760">
    <property type="entry name" value="GLYCOSYLTRANSFERASE"/>
    <property type="match status" value="1"/>
</dbReference>
<comment type="similarity">
    <text evidence="3 10">Belongs to the glycosyltransferase 22 family.</text>
</comment>
<dbReference type="AlphaFoldDB" id="A0A095A898"/>
<feature type="transmembrane region" description="Helical" evidence="10">
    <location>
        <begin position="214"/>
        <end position="230"/>
    </location>
</feature>
<dbReference type="STRING" id="6185.A0A095A898"/>
<name>A0A095A898_SCHHA</name>
<keyword evidence="11" id="KW-0732">Signal</keyword>
<feature type="signal peptide" evidence="11">
    <location>
        <begin position="1"/>
        <end position="16"/>
    </location>
</feature>
<evidence type="ECO:0000256" key="4">
    <source>
        <dbReference type="ARBA" id="ARBA00022676"/>
    </source>
</evidence>
<feature type="transmembrane region" description="Helical" evidence="10">
    <location>
        <begin position="384"/>
        <end position="404"/>
    </location>
</feature>
<dbReference type="EC" id="2.4.1.-" evidence="10"/>
<dbReference type="UniPathway" id="UPA00378"/>
<reference evidence="12" key="2">
    <citation type="journal article" date="2019" name="Gigascience">
        <title>High-quality Schistosoma haematobium genome achieved by single-molecule and long-range sequencing.</title>
        <authorList>
            <person name="Stroehlein A.J."/>
            <person name="Korhonen P.K."/>
            <person name="Chong T.M."/>
            <person name="Lim Y.L."/>
            <person name="Chan K.G."/>
            <person name="Webster B."/>
            <person name="Rollinson D."/>
            <person name="Brindley P.J."/>
            <person name="Gasser R.B."/>
            <person name="Young N.D."/>
        </authorList>
    </citation>
    <scope>NUCLEOTIDE SEQUENCE</scope>
</reference>
<reference evidence="12" key="3">
    <citation type="submission" date="2021-06" db="EMBL/GenBank/DDBJ databases">
        <title>Chromosome-level genome assembly for S. haematobium.</title>
        <authorList>
            <person name="Stroehlein A.J."/>
        </authorList>
    </citation>
    <scope>NUCLEOTIDE SEQUENCE</scope>
</reference>
<dbReference type="GO" id="GO:0005789">
    <property type="term" value="C:endoplasmic reticulum membrane"/>
    <property type="evidence" value="ECO:0007669"/>
    <property type="project" value="UniProtKB-SubCell"/>
</dbReference>
<evidence type="ECO:0000256" key="6">
    <source>
        <dbReference type="ARBA" id="ARBA00022692"/>
    </source>
</evidence>
<feature type="transmembrane region" description="Helical" evidence="10">
    <location>
        <begin position="352"/>
        <end position="372"/>
    </location>
</feature>
<gene>
    <name evidence="12" type="primary">ALG9_1</name>
    <name evidence="12" type="ORF">MS3_00003435</name>
    <name evidence="13" type="ORF">MS3_10541</name>
</gene>
<comment type="pathway">
    <text evidence="2">Protein modification; protein glycosylation.</text>
</comment>
<evidence type="ECO:0000313" key="12">
    <source>
        <dbReference type="EMBL" id="KAH9590969.1"/>
    </source>
</evidence>
<dbReference type="RefSeq" id="XP_051071273.1">
    <property type="nucleotide sequence ID" value="XM_051211235.1"/>
</dbReference>
<evidence type="ECO:0000256" key="3">
    <source>
        <dbReference type="ARBA" id="ARBA00007063"/>
    </source>
</evidence>
<dbReference type="Pfam" id="PF03901">
    <property type="entry name" value="Glyco_transf_22"/>
    <property type="match status" value="1"/>
</dbReference>
<evidence type="ECO:0000313" key="14">
    <source>
        <dbReference type="Proteomes" id="UP000471633"/>
    </source>
</evidence>
<protein>
    <recommendedName>
        <fullName evidence="10">Mannosyltransferase</fullName>
        <ecNumber evidence="10">2.4.1.-</ecNumber>
    </recommendedName>
</protein>
<feature type="transmembrane region" description="Helical" evidence="10">
    <location>
        <begin position="92"/>
        <end position="114"/>
    </location>
</feature>
<dbReference type="CTD" id="24597677"/>
<dbReference type="EMBL" id="AMPZ03000002">
    <property type="protein sequence ID" value="KAH9590969.1"/>
    <property type="molecule type" value="Genomic_DNA"/>
</dbReference>
<proteinExistence type="inferred from homology"/>